<evidence type="ECO:0000256" key="1">
    <source>
        <dbReference type="ARBA" id="ARBA00023002"/>
    </source>
</evidence>
<name>A0A498KL66_MALDO</name>
<dbReference type="InterPro" id="IPR013149">
    <property type="entry name" value="ADH-like_C"/>
</dbReference>
<gene>
    <name evidence="5" type="ORF">DVH24_026310</name>
</gene>
<dbReference type="Pfam" id="PF00107">
    <property type="entry name" value="ADH_zinc_N"/>
    <property type="match status" value="1"/>
</dbReference>
<feature type="domain" description="Oxidoreductase N-terminal" evidence="4">
    <location>
        <begin position="61"/>
        <end position="174"/>
    </location>
</feature>
<keyword evidence="6" id="KW-1185">Reference proteome</keyword>
<evidence type="ECO:0000313" key="5">
    <source>
        <dbReference type="EMBL" id="RXI07174.1"/>
    </source>
</evidence>
<feature type="region of interest" description="Disordered" evidence="2">
    <location>
        <begin position="30"/>
        <end position="49"/>
    </location>
</feature>
<organism evidence="5 6">
    <name type="scientific">Malus domestica</name>
    <name type="common">Apple</name>
    <name type="synonym">Pyrus malus</name>
    <dbReference type="NCBI Taxonomy" id="3750"/>
    <lineage>
        <taxon>Eukaryota</taxon>
        <taxon>Viridiplantae</taxon>
        <taxon>Streptophyta</taxon>
        <taxon>Embryophyta</taxon>
        <taxon>Tracheophyta</taxon>
        <taxon>Spermatophyta</taxon>
        <taxon>Magnoliopsida</taxon>
        <taxon>eudicotyledons</taxon>
        <taxon>Gunneridae</taxon>
        <taxon>Pentapetalae</taxon>
        <taxon>rosids</taxon>
        <taxon>fabids</taxon>
        <taxon>Rosales</taxon>
        <taxon>Rosaceae</taxon>
        <taxon>Amygdaloideae</taxon>
        <taxon>Maleae</taxon>
        <taxon>Malus</taxon>
    </lineage>
</organism>
<evidence type="ECO:0000259" key="3">
    <source>
        <dbReference type="Pfam" id="PF00107"/>
    </source>
</evidence>
<reference evidence="5 6" key="1">
    <citation type="submission" date="2018-10" db="EMBL/GenBank/DDBJ databases">
        <title>A high-quality apple genome assembly.</title>
        <authorList>
            <person name="Hu J."/>
        </authorList>
    </citation>
    <scope>NUCLEOTIDE SEQUENCE [LARGE SCALE GENOMIC DNA]</scope>
    <source>
        <strain evidence="6">cv. HFTH1</strain>
        <tissue evidence="5">Young leaf</tissue>
    </source>
</reference>
<comment type="caution">
    <text evidence="5">The sequence shown here is derived from an EMBL/GenBank/DDBJ whole genome shotgun (WGS) entry which is preliminary data.</text>
</comment>
<evidence type="ECO:0000313" key="6">
    <source>
        <dbReference type="Proteomes" id="UP000290289"/>
    </source>
</evidence>
<protein>
    <recommendedName>
        <fullName evidence="7">Enoyl reductase (ER) domain-containing protein</fullName>
    </recommendedName>
</protein>
<dbReference type="FunFam" id="3.40.50.720:FF:000121">
    <property type="entry name" value="Prostaglandin reductase 2"/>
    <property type="match status" value="1"/>
</dbReference>
<dbReference type="PANTHER" id="PTHR43205:SF73">
    <property type="entry name" value="2-ALKENAL REDUCTASE (NADP(+)-DEPENDENT)-LIKE"/>
    <property type="match status" value="1"/>
</dbReference>
<dbReference type="InterPro" id="IPR041694">
    <property type="entry name" value="ADH_N_2"/>
</dbReference>
<dbReference type="EMBL" id="RDQH01000328">
    <property type="protein sequence ID" value="RXI07174.1"/>
    <property type="molecule type" value="Genomic_DNA"/>
</dbReference>
<dbReference type="Gene3D" id="3.40.50.720">
    <property type="entry name" value="NAD(P)-binding Rossmann-like Domain"/>
    <property type="match status" value="1"/>
</dbReference>
<dbReference type="PANTHER" id="PTHR43205">
    <property type="entry name" value="PROSTAGLANDIN REDUCTASE"/>
    <property type="match status" value="1"/>
</dbReference>
<dbReference type="InterPro" id="IPR036291">
    <property type="entry name" value="NAD(P)-bd_dom_sf"/>
</dbReference>
<feature type="domain" description="Alcohol dehydrogenase-like C-terminal" evidence="3">
    <location>
        <begin position="222"/>
        <end position="354"/>
    </location>
</feature>
<dbReference type="GO" id="GO:0032440">
    <property type="term" value="F:2-alkenal reductase [NAD(P)H] activity"/>
    <property type="evidence" value="ECO:0007669"/>
    <property type="project" value="TreeGrafter"/>
</dbReference>
<evidence type="ECO:0008006" key="7">
    <source>
        <dbReference type="Google" id="ProtNLM"/>
    </source>
</evidence>
<dbReference type="Gene3D" id="3.90.180.10">
    <property type="entry name" value="Medium-chain alcohol dehydrogenases, catalytic domain"/>
    <property type="match status" value="1"/>
</dbReference>
<dbReference type="AlphaFoldDB" id="A0A498KL66"/>
<accession>A0A498KL66</accession>
<dbReference type="SUPFAM" id="SSF51735">
    <property type="entry name" value="NAD(P)-binding Rossmann-fold domains"/>
    <property type="match status" value="1"/>
</dbReference>
<evidence type="ECO:0000259" key="4">
    <source>
        <dbReference type="Pfam" id="PF16884"/>
    </source>
</evidence>
<dbReference type="Proteomes" id="UP000290289">
    <property type="component" value="Chromosome 2"/>
</dbReference>
<proteinExistence type="predicted"/>
<dbReference type="InterPro" id="IPR045010">
    <property type="entry name" value="MDR_fam"/>
</dbReference>
<keyword evidence="1" id="KW-0560">Oxidoreductase</keyword>
<sequence>MGDMSHSRYDEILHYLPKLSKRMKEQGYVSDRNFEARKKRKMNEEEEEKKRKMVKNLLPNKQIVLNQSVSGYPKESDFGLRSSFINCRLSDDSSQAVLLKNLYLSCDPYMRHRMSDQVAHPGTIIQSFTPGSVLVGYGVSKVMESTHPRFKEGDFVWGMIGWEEYSLITSPDRLNKISFTDVPLSYYAGILGMPGIAAYVGFHKICYPKERDCVYVSSAAGGVGQLVGQFAKMIGCYVVGSASTKEKVDLLKQKMGFDEAFNYKEENSGSALRKYFPEGIDIYFDNVGGRMLDEVILQMKAHGRIALCGMISQYNIEEPEGVHNLFSLIMKRIEMKGFVETDFDHVYPEYVEFCIKYLQQGKLVYVEDVAQGIENAPAALVGIFYGRNVGKQVVCIANE</sequence>
<dbReference type="InterPro" id="IPR011032">
    <property type="entry name" value="GroES-like_sf"/>
</dbReference>
<evidence type="ECO:0000256" key="2">
    <source>
        <dbReference type="SAM" id="MobiDB-lite"/>
    </source>
</evidence>
<dbReference type="SUPFAM" id="SSF50129">
    <property type="entry name" value="GroES-like"/>
    <property type="match status" value="1"/>
</dbReference>
<dbReference type="Pfam" id="PF16884">
    <property type="entry name" value="ADH_N_2"/>
    <property type="match status" value="1"/>
</dbReference>